<keyword evidence="1" id="KW-0472">Membrane</keyword>
<name>A0A133V8D7_9EURY</name>
<keyword evidence="3" id="KW-1185">Reference proteome</keyword>
<keyword evidence="1" id="KW-0812">Transmembrane</keyword>
<dbReference type="AlphaFoldDB" id="A0A133V8D7"/>
<proteinExistence type="predicted"/>
<dbReference type="Proteomes" id="UP000070400">
    <property type="component" value="Unassembled WGS sequence"/>
</dbReference>
<protein>
    <submittedName>
        <fullName evidence="2">Uncharacterized protein</fullName>
    </submittedName>
</protein>
<sequence>MSDVLVMIVITTSITLVFYFGFRRYMAERTRKVAMMTLSEDEQLVVRKIMEMGEKSNRKVYGDNLTFQGQNLVPYSTILQRKT</sequence>
<comment type="caution">
    <text evidence="2">The sequence shown here is derived from an EMBL/GenBank/DDBJ whole genome shotgun (WGS) entry which is preliminary data.</text>
</comment>
<dbReference type="EMBL" id="LHXX01000008">
    <property type="protein sequence ID" value="KXB02657.1"/>
    <property type="molecule type" value="Genomic_DNA"/>
</dbReference>
<evidence type="ECO:0000313" key="3">
    <source>
        <dbReference type="Proteomes" id="UP000070400"/>
    </source>
</evidence>
<reference evidence="2 3" key="1">
    <citation type="journal article" date="2016" name="Sci. Rep.">
        <title>Metabolic traits of an uncultured archaeal lineage -MSBL1- from brine pools of the Red Sea.</title>
        <authorList>
            <person name="Mwirichia R."/>
            <person name="Alam I."/>
            <person name="Rashid M."/>
            <person name="Vinu M."/>
            <person name="Ba-Alawi W."/>
            <person name="Anthony Kamau A."/>
            <person name="Kamanda Ngugi D."/>
            <person name="Goker M."/>
            <person name="Klenk H.P."/>
            <person name="Bajic V."/>
            <person name="Stingl U."/>
        </authorList>
    </citation>
    <scope>NUCLEOTIDE SEQUENCE [LARGE SCALE GENOMIC DNA]</scope>
    <source>
        <strain evidence="2">SCGC-AAA261D19</strain>
    </source>
</reference>
<organism evidence="2 3">
    <name type="scientific">candidate division MSBL1 archaeon SCGC-AAA261D19</name>
    <dbReference type="NCBI Taxonomy" id="1698273"/>
    <lineage>
        <taxon>Archaea</taxon>
        <taxon>Methanobacteriati</taxon>
        <taxon>Methanobacteriota</taxon>
        <taxon>candidate division MSBL1</taxon>
    </lineage>
</organism>
<accession>A0A133V8D7</accession>
<evidence type="ECO:0000313" key="2">
    <source>
        <dbReference type="EMBL" id="KXB02657.1"/>
    </source>
</evidence>
<keyword evidence="1" id="KW-1133">Transmembrane helix</keyword>
<feature type="transmembrane region" description="Helical" evidence="1">
    <location>
        <begin position="6"/>
        <end position="22"/>
    </location>
</feature>
<evidence type="ECO:0000256" key="1">
    <source>
        <dbReference type="SAM" id="Phobius"/>
    </source>
</evidence>
<gene>
    <name evidence="2" type="ORF">AKJ43_00995</name>
</gene>